<dbReference type="PANTHER" id="PTHR12801">
    <property type="entry name" value="RNA EXONUCLEASE REXO1 / RECO3 FAMILY MEMBER-RELATED"/>
    <property type="match status" value="1"/>
</dbReference>
<evidence type="ECO:0000313" key="6">
    <source>
        <dbReference type="EMBL" id="KAL2869460.1"/>
    </source>
</evidence>
<dbReference type="InterPro" id="IPR013520">
    <property type="entry name" value="Ribonucl_H"/>
</dbReference>
<keyword evidence="7" id="KW-1185">Reference proteome</keyword>
<accession>A0ABR4LY81</accession>
<dbReference type="RefSeq" id="XP_070888439.1">
    <property type="nucleotide sequence ID" value="XM_071032465.1"/>
</dbReference>
<name>A0ABR4LY81_9EURO</name>
<dbReference type="EMBL" id="JBFXLQ010000009">
    <property type="protein sequence ID" value="KAL2869460.1"/>
    <property type="molecule type" value="Genomic_DNA"/>
</dbReference>
<dbReference type="PANTHER" id="PTHR12801:SF114">
    <property type="entry name" value="EXONUCLEASE, PUTATIVE (AFU_ORTHOLOGUE AFUA_7G00870)-RELATED"/>
    <property type="match status" value="1"/>
</dbReference>
<feature type="domain" description="Exonuclease" evidence="5">
    <location>
        <begin position="138"/>
        <end position="323"/>
    </location>
</feature>
<evidence type="ECO:0000256" key="4">
    <source>
        <dbReference type="SAM" id="MobiDB-lite"/>
    </source>
</evidence>
<feature type="compositionally biased region" description="Pro residues" evidence="4">
    <location>
        <begin position="1"/>
        <end position="15"/>
    </location>
</feature>
<dbReference type="Gene3D" id="3.30.420.10">
    <property type="entry name" value="Ribonuclease H-like superfamily/Ribonuclease H"/>
    <property type="match status" value="1"/>
</dbReference>
<dbReference type="InterPro" id="IPR036397">
    <property type="entry name" value="RNaseH_sf"/>
</dbReference>
<dbReference type="InterPro" id="IPR047021">
    <property type="entry name" value="REXO1/3/4-like"/>
</dbReference>
<keyword evidence="3" id="KW-0269">Exonuclease</keyword>
<evidence type="ECO:0000256" key="2">
    <source>
        <dbReference type="ARBA" id="ARBA00022801"/>
    </source>
</evidence>
<reference evidence="6 7" key="1">
    <citation type="submission" date="2024-07" db="EMBL/GenBank/DDBJ databases">
        <title>Section-level genome sequencing and comparative genomics of Aspergillus sections Usti and Cavernicolus.</title>
        <authorList>
            <consortium name="Lawrence Berkeley National Laboratory"/>
            <person name="Nybo J.L."/>
            <person name="Vesth T.C."/>
            <person name="Theobald S."/>
            <person name="Frisvad J.C."/>
            <person name="Larsen T.O."/>
            <person name="Kjaerboelling I."/>
            <person name="Rothschild-Mancinelli K."/>
            <person name="Lyhne E.K."/>
            <person name="Kogle M.E."/>
            <person name="Barry K."/>
            <person name="Clum A."/>
            <person name="Na H."/>
            <person name="Ledsgaard L."/>
            <person name="Lin J."/>
            <person name="Lipzen A."/>
            <person name="Kuo A."/>
            <person name="Riley R."/>
            <person name="Mondo S."/>
            <person name="Labutti K."/>
            <person name="Haridas S."/>
            <person name="Pangalinan J."/>
            <person name="Salamov A.A."/>
            <person name="Simmons B.A."/>
            <person name="Magnuson J.K."/>
            <person name="Chen J."/>
            <person name="Drula E."/>
            <person name="Henrissat B."/>
            <person name="Wiebenga A."/>
            <person name="Lubbers R.J."/>
            <person name="Gomes A.C."/>
            <person name="Macurrencykelacurrency M.R."/>
            <person name="Stajich J."/>
            <person name="Grigoriev I.V."/>
            <person name="Mortensen U.H."/>
            <person name="De Vries R.P."/>
            <person name="Baker S.E."/>
            <person name="Andersen M.R."/>
        </authorList>
    </citation>
    <scope>NUCLEOTIDE SEQUENCE [LARGE SCALE GENOMIC DNA]</scope>
    <source>
        <strain evidence="6 7">CBS 449.75</strain>
    </source>
</reference>
<dbReference type="InterPro" id="IPR012337">
    <property type="entry name" value="RNaseH-like_sf"/>
</dbReference>
<protein>
    <submittedName>
        <fullName evidence="6">Ribonuclease H-like domain-containing protein</fullName>
    </submittedName>
</protein>
<dbReference type="Pfam" id="PF00929">
    <property type="entry name" value="RNase_T"/>
    <property type="match status" value="1"/>
</dbReference>
<dbReference type="SMART" id="SM00479">
    <property type="entry name" value="EXOIII"/>
    <property type="match status" value="1"/>
</dbReference>
<dbReference type="Proteomes" id="UP001610432">
    <property type="component" value="Unassembled WGS sequence"/>
</dbReference>
<organism evidence="6 7">
    <name type="scientific">Aspergillus lucknowensis</name>
    <dbReference type="NCBI Taxonomy" id="176173"/>
    <lineage>
        <taxon>Eukaryota</taxon>
        <taxon>Fungi</taxon>
        <taxon>Dikarya</taxon>
        <taxon>Ascomycota</taxon>
        <taxon>Pezizomycotina</taxon>
        <taxon>Eurotiomycetes</taxon>
        <taxon>Eurotiomycetidae</taxon>
        <taxon>Eurotiales</taxon>
        <taxon>Aspergillaceae</taxon>
        <taxon>Aspergillus</taxon>
        <taxon>Aspergillus subgen. Nidulantes</taxon>
    </lineage>
</organism>
<sequence>MSGAPPKPEPQPPGTPGAAGKKRAHSGSSSNSNSSKRARKTRAALTKIIKSPNLAPDRPVPQIVTDAKRALEWLYAEAKLTAAVEGRWRTLTGRQQVLSFGKLLGAVHSLDVLKRNGYPMGPVSAPEHNPNLQPPKRQAVAIDCEMVGVRNAEDGTKKDYLIQVCAVDFLTGEPLLVKVVVLPAHFKVDDWRTTYSGMSQEVFDFFKMNGEAVEGIEGVQKALYEFIDEDTILVGHALHNDLKHLGIVHHNVCDTAIFTQEVVSEHLDKEDRKQGARCGRTWKLSTLCRQLLERPVQVGNHICLEDAYAAREVLLWCLEQKNETCLNHWAKERKEEGGFRLLYG</sequence>
<evidence type="ECO:0000256" key="3">
    <source>
        <dbReference type="ARBA" id="ARBA00022839"/>
    </source>
</evidence>
<proteinExistence type="predicted"/>
<dbReference type="SUPFAM" id="SSF53098">
    <property type="entry name" value="Ribonuclease H-like"/>
    <property type="match status" value="1"/>
</dbReference>
<dbReference type="GeneID" id="98147537"/>
<evidence type="ECO:0000256" key="1">
    <source>
        <dbReference type="ARBA" id="ARBA00022722"/>
    </source>
</evidence>
<keyword evidence="1" id="KW-0540">Nuclease</keyword>
<feature type="region of interest" description="Disordered" evidence="4">
    <location>
        <begin position="1"/>
        <end position="42"/>
    </location>
</feature>
<gene>
    <name evidence="6" type="ORF">BJX67DRAFT_379014</name>
</gene>
<comment type="caution">
    <text evidence="6">The sequence shown here is derived from an EMBL/GenBank/DDBJ whole genome shotgun (WGS) entry which is preliminary data.</text>
</comment>
<evidence type="ECO:0000259" key="5">
    <source>
        <dbReference type="SMART" id="SM00479"/>
    </source>
</evidence>
<keyword evidence="2" id="KW-0378">Hydrolase</keyword>
<evidence type="ECO:0000313" key="7">
    <source>
        <dbReference type="Proteomes" id="UP001610432"/>
    </source>
</evidence>
<feature type="compositionally biased region" description="Low complexity" evidence="4">
    <location>
        <begin position="26"/>
        <end position="35"/>
    </location>
</feature>